<comment type="caution">
    <text evidence="1">The sequence shown here is derived from an EMBL/GenBank/DDBJ whole genome shotgun (WGS) entry which is preliminary data.</text>
</comment>
<evidence type="ECO:0000313" key="1">
    <source>
        <dbReference type="EMBL" id="KJV85482.1"/>
    </source>
</evidence>
<reference evidence="1 2" key="1">
    <citation type="submission" date="2015-01" db="EMBL/GenBank/DDBJ databases">
        <title>Genome Sequencing of Rickettsiales.</title>
        <authorList>
            <person name="Daugherty S.C."/>
            <person name="Su Q."/>
            <person name="Abolude K."/>
            <person name="Beier-Sexton M."/>
            <person name="Carlyon J.A."/>
            <person name="Carter R."/>
            <person name="Day N.P."/>
            <person name="Dumler S.J."/>
            <person name="Dyachenko V."/>
            <person name="Godinez A."/>
            <person name="Kurtti T.J."/>
            <person name="Lichay M."/>
            <person name="Mullins K.E."/>
            <person name="Ott S."/>
            <person name="Pappas-Brown V."/>
            <person name="Paris D.H."/>
            <person name="Patel P."/>
            <person name="Richards A.L."/>
            <person name="Sadzewicz L."/>
            <person name="Sears K."/>
            <person name="Seidman D."/>
            <person name="Sengamalay N."/>
            <person name="Stenos J."/>
            <person name="Tallon L.J."/>
            <person name="Vincent G."/>
            <person name="Fraser C.M."/>
            <person name="Munderloh U."/>
            <person name="Dunning-Hotopp J.C."/>
        </authorList>
    </citation>
    <scope>NUCLEOTIDE SEQUENCE [LARGE SCALE GENOMIC DNA]</scope>
    <source>
        <strain evidence="1 2">ApWI1</strain>
    </source>
</reference>
<dbReference type="PATRIC" id="fig|1359155.3.peg.133"/>
<gene>
    <name evidence="1" type="ORF">APHWI1_0128</name>
</gene>
<proteinExistence type="predicted"/>
<name>A0A0F3PZP3_ANAPH</name>
<sequence length="56" mass="6489">MHTPQSNIQLINSIDSFLLALLWIHKAVLNSSILRIKEILNLHTEQQVYRGDVLHL</sequence>
<dbReference type="AlphaFoldDB" id="A0A0F3PZP3"/>
<evidence type="ECO:0000313" key="2">
    <source>
        <dbReference type="Proteomes" id="UP000033622"/>
    </source>
</evidence>
<dbReference type="EMBL" id="LAOF01000001">
    <property type="protein sequence ID" value="KJV85482.1"/>
    <property type="molecule type" value="Genomic_DNA"/>
</dbReference>
<organism evidence="1 2">
    <name type="scientific">Anaplasma phagocytophilum str. ApWI1</name>
    <dbReference type="NCBI Taxonomy" id="1359155"/>
    <lineage>
        <taxon>Bacteria</taxon>
        <taxon>Pseudomonadati</taxon>
        <taxon>Pseudomonadota</taxon>
        <taxon>Alphaproteobacteria</taxon>
        <taxon>Rickettsiales</taxon>
        <taxon>Anaplasmataceae</taxon>
        <taxon>Anaplasma</taxon>
        <taxon>phagocytophilum group</taxon>
    </lineage>
</organism>
<protein>
    <submittedName>
        <fullName evidence="1">Uncharacterized protein</fullName>
    </submittedName>
</protein>
<dbReference type="Proteomes" id="UP000033622">
    <property type="component" value="Unassembled WGS sequence"/>
</dbReference>
<accession>A0A0F3PZP3</accession>